<sequence length="294" mass="31391">MRMSLIRKLAAIPAALLLFGAAATVASPAGAAIEHRRGPAPSEQSVLAANGPFSHSTFAVSDAASAKFGKGTIYYPNDTSQGTFGGVAISPGYTSTEPHIAWLGTRLAAHGFVTITITTNSLYDNPTERGQQLLAALDYLANNAPLAIRQRLDTSRMGVVGHSMGGGGSLYAVWNRPALKAAVPLAPYHTIKNWSGIKTPTMIIGGSADGVAPVEEHSERFYSSMTYARERAYAELEGANHSGSFLFEDHPIIGKFTVAWLKRFIDGDTRYDQFLCPPPTGAYLTEYRASCPHA</sequence>
<keyword evidence="6" id="KW-1185">Reference proteome</keyword>
<organism evidence="5 6">
    <name type="scientific">Actinokineospora alba</name>
    <dbReference type="NCBI Taxonomy" id="504798"/>
    <lineage>
        <taxon>Bacteria</taxon>
        <taxon>Bacillati</taxon>
        <taxon>Actinomycetota</taxon>
        <taxon>Actinomycetes</taxon>
        <taxon>Pseudonocardiales</taxon>
        <taxon>Pseudonocardiaceae</taxon>
        <taxon>Actinokineospora</taxon>
    </lineage>
</organism>
<dbReference type="SUPFAM" id="SSF53474">
    <property type="entry name" value="alpha/beta-Hydrolases"/>
    <property type="match status" value="1"/>
</dbReference>
<gene>
    <name evidence="5" type="ORF">SAMN05192558_104268</name>
</gene>
<dbReference type="PANTHER" id="PTHR22946:SF9">
    <property type="entry name" value="POLYKETIDE TRANSFERASE AF380"/>
    <property type="match status" value="1"/>
</dbReference>
<evidence type="ECO:0000256" key="2">
    <source>
        <dbReference type="ARBA" id="ARBA00022801"/>
    </source>
</evidence>
<dbReference type="InterPro" id="IPR041127">
    <property type="entry name" value="PET_hydrolase/cutinase-like"/>
</dbReference>
<reference evidence="6" key="1">
    <citation type="submission" date="2016-10" db="EMBL/GenBank/DDBJ databases">
        <authorList>
            <person name="Varghese N."/>
            <person name="Submissions S."/>
        </authorList>
    </citation>
    <scope>NUCLEOTIDE SEQUENCE [LARGE SCALE GENOMIC DNA]</scope>
    <source>
        <strain evidence="6">IBRC-M 10655</strain>
    </source>
</reference>
<dbReference type="Proteomes" id="UP000199651">
    <property type="component" value="Unassembled WGS sequence"/>
</dbReference>
<feature type="signal peptide" evidence="3">
    <location>
        <begin position="1"/>
        <end position="31"/>
    </location>
</feature>
<comment type="similarity">
    <text evidence="1">Belongs to the AB hydrolase superfamily.</text>
</comment>
<evidence type="ECO:0000259" key="4">
    <source>
        <dbReference type="Pfam" id="PF12740"/>
    </source>
</evidence>
<proteinExistence type="inferred from homology"/>
<evidence type="ECO:0000256" key="1">
    <source>
        <dbReference type="ARBA" id="ARBA00008645"/>
    </source>
</evidence>
<dbReference type="OrthoDB" id="1466228at2"/>
<evidence type="ECO:0000256" key="3">
    <source>
        <dbReference type="SAM" id="SignalP"/>
    </source>
</evidence>
<name>A0A1H0LSV9_9PSEU</name>
<dbReference type="InterPro" id="IPR029058">
    <property type="entry name" value="AB_hydrolase_fold"/>
</dbReference>
<dbReference type="Pfam" id="PF12740">
    <property type="entry name" value="PETase"/>
    <property type="match status" value="1"/>
</dbReference>
<dbReference type="EMBL" id="FNJB01000004">
    <property type="protein sequence ID" value="SDO71185.1"/>
    <property type="molecule type" value="Genomic_DNA"/>
</dbReference>
<evidence type="ECO:0000313" key="5">
    <source>
        <dbReference type="EMBL" id="SDO71185.1"/>
    </source>
</evidence>
<accession>A0A1H0LSV9</accession>
<protein>
    <submittedName>
        <fullName evidence="5">Alpha/beta hydrolase family protein</fullName>
    </submittedName>
</protein>
<dbReference type="AlphaFoldDB" id="A0A1H0LSV9"/>
<dbReference type="InterPro" id="IPR050261">
    <property type="entry name" value="FrsA_esterase"/>
</dbReference>
<evidence type="ECO:0000313" key="6">
    <source>
        <dbReference type="Proteomes" id="UP000199651"/>
    </source>
</evidence>
<feature type="domain" description="PET hydrolase/cutinase-like" evidence="4">
    <location>
        <begin position="34"/>
        <end position="292"/>
    </location>
</feature>
<dbReference type="STRING" id="504798.SAMN05421871_10929"/>
<keyword evidence="2 5" id="KW-0378">Hydrolase</keyword>
<dbReference type="PANTHER" id="PTHR22946">
    <property type="entry name" value="DIENELACTONE HYDROLASE DOMAIN-CONTAINING PROTEIN-RELATED"/>
    <property type="match status" value="1"/>
</dbReference>
<dbReference type="Gene3D" id="3.40.50.1820">
    <property type="entry name" value="alpha/beta hydrolase"/>
    <property type="match status" value="1"/>
</dbReference>
<dbReference type="GO" id="GO:0052689">
    <property type="term" value="F:carboxylic ester hydrolase activity"/>
    <property type="evidence" value="ECO:0007669"/>
    <property type="project" value="UniProtKB-ARBA"/>
</dbReference>
<keyword evidence="3" id="KW-0732">Signal</keyword>
<feature type="chain" id="PRO_5011621350" evidence="3">
    <location>
        <begin position="32"/>
        <end position="294"/>
    </location>
</feature>